<organism evidence="1">
    <name type="scientific">Anguilla anguilla</name>
    <name type="common">European freshwater eel</name>
    <name type="synonym">Muraena anguilla</name>
    <dbReference type="NCBI Taxonomy" id="7936"/>
    <lineage>
        <taxon>Eukaryota</taxon>
        <taxon>Metazoa</taxon>
        <taxon>Chordata</taxon>
        <taxon>Craniata</taxon>
        <taxon>Vertebrata</taxon>
        <taxon>Euteleostomi</taxon>
        <taxon>Actinopterygii</taxon>
        <taxon>Neopterygii</taxon>
        <taxon>Teleostei</taxon>
        <taxon>Anguilliformes</taxon>
        <taxon>Anguillidae</taxon>
        <taxon>Anguilla</taxon>
    </lineage>
</organism>
<dbReference type="AlphaFoldDB" id="A0A0E9REL2"/>
<name>A0A0E9REL2_ANGAN</name>
<proteinExistence type="predicted"/>
<reference evidence="1" key="1">
    <citation type="submission" date="2014-11" db="EMBL/GenBank/DDBJ databases">
        <authorList>
            <person name="Amaro Gonzalez C."/>
        </authorList>
    </citation>
    <scope>NUCLEOTIDE SEQUENCE</scope>
</reference>
<evidence type="ECO:0000313" key="1">
    <source>
        <dbReference type="EMBL" id="JAH27596.1"/>
    </source>
</evidence>
<sequence>MTVNCFCSQFRIPGELKYKFASDRALPQPAVGFKWFK</sequence>
<protein>
    <submittedName>
        <fullName evidence="1">Uncharacterized protein</fullName>
    </submittedName>
</protein>
<reference evidence="1" key="2">
    <citation type="journal article" date="2015" name="Fish Shellfish Immunol.">
        <title>Early steps in the European eel (Anguilla anguilla)-Vibrio vulnificus interaction in the gills: Role of the RtxA13 toxin.</title>
        <authorList>
            <person name="Callol A."/>
            <person name="Pajuelo D."/>
            <person name="Ebbesson L."/>
            <person name="Teles M."/>
            <person name="MacKenzie S."/>
            <person name="Amaro C."/>
        </authorList>
    </citation>
    <scope>NUCLEOTIDE SEQUENCE</scope>
</reference>
<dbReference type="EMBL" id="GBXM01080981">
    <property type="protein sequence ID" value="JAH27596.1"/>
    <property type="molecule type" value="Transcribed_RNA"/>
</dbReference>
<accession>A0A0E9REL2</accession>